<feature type="domain" description="Glycosyltransferase 2-like" evidence="1">
    <location>
        <begin position="9"/>
        <end position="139"/>
    </location>
</feature>
<evidence type="ECO:0000313" key="2">
    <source>
        <dbReference type="EMBL" id="CUN05661.1"/>
    </source>
</evidence>
<dbReference type="CDD" id="cd00761">
    <property type="entry name" value="Glyco_tranf_GTA_type"/>
    <property type="match status" value="1"/>
</dbReference>
<accession>A0A173TSM9</accession>
<dbReference type="SUPFAM" id="SSF53448">
    <property type="entry name" value="Nucleotide-diphospho-sugar transferases"/>
    <property type="match status" value="1"/>
</dbReference>
<dbReference type="InterPro" id="IPR001173">
    <property type="entry name" value="Glyco_trans_2-like"/>
</dbReference>
<dbReference type="InterPro" id="IPR029044">
    <property type="entry name" value="Nucleotide-diphossugar_trans"/>
</dbReference>
<dbReference type="PANTHER" id="PTHR22916">
    <property type="entry name" value="GLYCOSYLTRANSFERASE"/>
    <property type="match status" value="1"/>
</dbReference>
<reference evidence="2 3" key="1">
    <citation type="submission" date="2015-09" db="EMBL/GenBank/DDBJ databases">
        <authorList>
            <consortium name="Pathogen Informatics"/>
        </authorList>
    </citation>
    <scope>NUCLEOTIDE SEQUENCE [LARGE SCALE GENOMIC DNA]</scope>
    <source>
        <strain evidence="2 3">2789STDY5834960</strain>
    </source>
</reference>
<dbReference type="OrthoDB" id="3189257at2"/>
<organism evidence="2 3">
    <name type="scientific">Roseburia intestinalis</name>
    <dbReference type="NCBI Taxonomy" id="166486"/>
    <lineage>
        <taxon>Bacteria</taxon>
        <taxon>Bacillati</taxon>
        <taxon>Bacillota</taxon>
        <taxon>Clostridia</taxon>
        <taxon>Lachnospirales</taxon>
        <taxon>Lachnospiraceae</taxon>
        <taxon>Roseburia</taxon>
    </lineage>
</organism>
<dbReference type="AlphaFoldDB" id="A0A173TSM9"/>
<gene>
    <name evidence="2" type="primary">kfoC_4</name>
    <name evidence="2" type="ORF">ERS852572_01714</name>
</gene>
<evidence type="ECO:0000313" key="3">
    <source>
        <dbReference type="Proteomes" id="UP000095350"/>
    </source>
</evidence>
<sequence length="640" mass="76183">MTGKQFKISVVIPVYNVELYVAETIESVIRQDIGFEENVQIVLVNDGSPDGSGQICEEYAKRYPENIQYVYQENAGVSVARNTGMDYIKGKYVNFLDSDDKWSTDAFSKVYDFFEAHEKEINLVCCKQELFEAKTGPHRLSRGDKFAASRVINILDDYQYTQFHITASFIKSDAMRLTLFDPKMKYGEDAVYVIEQILDKHKYGVVSEPTHYYRKRADNSSAVQTKEKALDWYKITPQRFYKKLIDISIQKWGDTIPFVQYAVCYDMQWRLNDRIHMVLDENEQEIYIREIRNLLEYCEDDIIIKQRDINLKKKLFLLSLKYNEDISNQVVCRNSKLYFHNMQIFDLQKNALFRADVVKVENGMLCMSGKIDFNFTGELNLFFIDDKGIKYPVKLLKLEGDDGKIWNREVTQVYYYDIRIDISKIKWLEIRAFFRKEFLFRPKIVCGKFSKFYNNDMKSYYYVQNHYLLTKDLHRVYIKACNKKLEKKLEQNFREELNHLEVDDAVKNEVLWYRKKYFMTRAIHFRKIWLVSEYISADEEHREEFLQQLVKIRPSKAELYFVVSDESKDYGQIKKIGKVIPFDSKKCKLYTLLADKIISSKEDDHIVNPFEDLKPYVENLFHYDYMYLQWENGELGKNGI</sequence>
<proteinExistence type="predicted"/>
<dbReference type="RefSeq" id="WP_055194211.1">
    <property type="nucleotide sequence ID" value="NZ_CABIYH010000011.1"/>
</dbReference>
<dbReference type="EMBL" id="CYXZ01000011">
    <property type="protein sequence ID" value="CUN05661.1"/>
    <property type="molecule type" value="Genomic_DNA"/>
</dbReference>
<dbReference type="Pfam" id="PF00535">
    <property type="entry name" value="Glycos_transf_2"/>
    <property type="match status" value="1"/>
</dbReference>
<dbReference type="Gene3D" id="3.90.550.10">
    <property type="entry name" value="Spore Coat Polysaccharide Biosynthesis Protein SpsA, Chain A"/>
    <property type="match status" value="1"/>
</dbReference>
<evidence type="ECO:0000259" key="1">
    <source>
        <dbReference type="Pfam" id="PF00535"/>
    </source>
</evidence>
<name>A0A173TSM9_9FIRM</name>
<protein>
    <submittedName>
        <fullName evidence="2">Chondroitin polymerase</fullName>
    </submittedName>
</protein>
<dbReference type="PANTHER" id="PTHR22916:SF3">
    <property type="entry name" value="UDP-GLCNAC:BETAGAL BETA-1,3-N-ACETYLGLUCOSAMINYLTRANSFERASE-LIKE PROTEIN 1"/>
    <property type="match status" value="1"/>
</dbReference>
<dbReference type="PaxDb" id="166486-ERS852572_01714"/>
<dbReference type="STRING" id="166486.ERS852572_01714"/>
<dbReference type="GO" id="GO:0016758">
    <property type="term" value="F:hexosyltransferase activity"/>
    <property type="evidence" value="ECO:0007669"/>
    <property type="project" value="UniProtKB-ARBA"/>
</dbReference>
<dbReference type="Proteomes" id="UP000095350">
    <property type="component" value="Unassembled WGS sequence"/>
</dbReference>